<gene>
    <name evidence="4" type="ORF">PM02_12970</name>
</gene>
<dbReference type="RefSeq" id="WP_037909051.1">
    <property type="nucleotide sequence ID" value="NZ_JEMU01000010.1"/>
</dbReference>
<dbReference type="PRINTS" id="PR00080">
    <property type="entry name" value="SDRFAMILY"/>
</dbReference>
<keyword evidence="5" id="KW-1185">Reference proteome</keyword>
<dbReference type="PANTHER" id="PTHR44196:SF1">
    <property type="entry name" value="DEHYDROGENASE_REDUCTASE SDR FAMILY MEMBER 7B"/>
    <property type="match status" value="1"/>
</dbReference>
<dbReference type="PANTHER" id="PTHR44196">
    <property type="entry name" value="DEHYDROGENASE/REDUCTASE SDR FAMILY MEMBER 7B"/>
    <property type="match status" value="1"/>
</dbReference>
<comment type="caution">
    <text evidence="4">The sequence shown here is derived from an EMBL/GenBank/DDBJ whole genome shotgun (WGS) entry which is preliminary data.</text>
</comment>
<evidence type="ECO:0000313" key="4">
    <source>
        <dbReference type="EMBL" id="KAJ02678.1"/>
    </source>
</evidence>
<protein>
    <submittedName>
        <fullName evidence="4">Oxidoreductase</fullName>
    </submittedName>
</protein>
<dbReference type="InterPro" id="IPR036291">
    <property type="entry name" value="NAD(P)-bd_dom_sf"/>
</dbReference>
<evidence type="ECO:0000256" key="3">
    <source>
        <dbReference type="RuleBase" id="RU000363"/>
    </source>
</evidence>
<dbReference type="Pfam" id="PF00106">
    <property type="entry name" value="adh_short"/>
    <property type="match status" value="1"/>
</dbReference>
<proteinExistence type="inferred from homology"/>
<dbReference type="Proteomes" id="UP000027337">
    <property type="component" value="Unassembled WGS sequence"/>
</dbReference>
<dbReference type="eggNOG" id="COG4221">
    <property type="taxonomic scope" value="Bacteria"/>
</dbReference>
<accession>A0A061SST1</accession>
<keyword evidence="2" id="KW-0560">Oxidoreductase</keyword>
<evidence type="ECO:0000313" key="5">
    <source>
        <dbReference type="Proteomes" id="UP000027337"/>
    </source>
</evidence>
<reference evidence="4 5" key="1">
    <citation type="journal article" date="2014" name="Genome Announc.">
        <title>Draft Genome Sequences of Two Isolates of the Roseobacter Group, Sulfitobacter sp. Strains 3SOLIMAR09 and 1FIGIMAR09, from Harbors of Mallorca Island (Mediterranean Sea).</title>
        <authorList>
            <person name="Mas-Llado M."/>
            <person name="Pina-Villalonga J.M."/>
            <person name="Brunet-Galmes I."/>
            <person name="Nogales B."/>
            <person name="Bosch R."/>
        </authorList>
    </citation>
    <scope>NUCLEOTIDE SEQUENCE [LARGE SCALE GENOMIC DNA]</scope>
    <source>
        <strain evidence="4 5">1FIGIMAR09</strain>
    </source>
</reference>
<dbReference type="Gene3D" id="3.40.50.720">
    <property type="entry name" value="NAD(P)-binding Rossmann-like Domain"/>
    <property type="match status" value="1"/>
</dbReference>
<dbReference type="AlphaFoldDB" id="A0A061SST1"/>
<name>A0A061SST1_9RHOB</name>
<dbReference type="STRING" id="83219.PM02_12970"/>
<dbReference type="InterPro" id="IPR002347">
    <property type="entry name" value="SDR_fam"/>
</dbReference>
<dbReference type="EMBL" id="JEMU01000010">
    <property type="protein sequence ID" value="KAJ02678.1"/>
    <property type="molecule type" value="Genomic_DNA"/>
</dbReference>
<comment type="similarity">
    <text evidence="1 3">Belongs to the short-chain dehydrogenases/reductases (SDR) family.</text>
</comment>
<dbReference type="GO" id="GO:0016020">
    <property type="term" value="C:membrane"/>
    <property type="evidence" value="ECO:0007669"/>
    <property type="project" value="TreeGrafter"/>
</dbReference>
<evidence type="ECO:0000256" key="2">
    <source>
        <dbReference type="ARBA" id="ARBA00023002"/>
    </source>
</evidence>
<organism evidence="4 5">
    <name type="scientific">Sulfitobacter mediterraneus</name>
    <dbReference type="NCBI Taxonomy" id="83219"/>
    <lineage>
        <taxon>Bacteria</taxon>
        <taxon>Pseudomonadati</taxon>
        <taxon>Pseudomonadota</taxon>
        <taxon>Alphaproteobacteria</taxon>
        <taxon>Rhodobacterales</taxon>
        <taxon>Roseobacteraceae</taxon>
        <taxon>Sulfitobacter</taxon>
    </lineage>
</organism>
<dbReference type="GO" id="GO:0016491">
    <property type="term" value="F:oxidoreductase activity"/>
    <property type="evidence" value="ECO:0007669"/>
    <property type="project" value="UniProtKB-KW"/>
</dbReference>
<sequence>MQLTGKTALVTGGSDGIGRHICLKLAAQGARIAALGRNKDRLDAVAAEALQAGAPAAQGFVCDLTHKAQIDTAATAILDDFGPIDILINNAGIWHKAGPLDSIDPAMIEATLATNLSGAIHLTRALLPGLRSRKEAAILNVVSKSGVLAQAGQSVYTASKYGMRGFTDVLKDDEAESGVRVAGLYQSGTNTGMFDKAGEDVPNHIFTEPDDLADVVVFMLSRPAKLWMHDVRIEL</sequence>
<dbReference type="PRINTS" id="PR00081">
    <property type="entry name" value="GDHRDH"/>
</dbReference>
<dbReference type="CDD" id="cd05233">
    <property type="entry name" value="SDR_c"/>
    <property type="match status" value="1"/>
</dbReference>
<evidence type="ECO:0000256" key="1">
    <source>
        <dbReference type="ARBA" id="ARBA00006484"/>
    </source>
</evidence>
<dbReference type="SUPFAM" id="SSF51735">
    <property type="entry name" value="NAD(P)-binding Rossmann-fold domains"/>
    <property type="match status" value="1"/>
</dbReference>